<accession>A0A8S3H3B7</accession>
<feature type="non-terminal residue" evidence="1">
    <location>
        <position position="1"/>
    </location>
</feature>
<reference evidence="1" key="1">
    <citation type="submission" date="2021-02" db="EMBL/GenBank/DDBJ databases">
        <authorList>
            <person name="Nowell W R."/>
        </authorList>
    </citation>
    <scope>NUCLEOTIDE SEQUENCE</scope>
</reference>
<organism evidence="1 2">
    <name type="scientific">Rotaria magnacalcarata</name>
    <dbReference type="NCBI Taxonomy" id="392030"/>
    <lineage>
        <taxon>Eukaryota</taxon>
        <taxon>Metazoa</taxon>
        <taxon>Spiralia</taxon>
        <taxon>Gnathifera</taxon>
        <taxon>Rotifera</taxon>
        <taxon>Eurotatoria</taxon>
        <taxon>Bdelloidea</taxon>
        <taxon>Philodinida</taxon>
        <taxon>Philodinidae</taxon>
        <taxon>Rotaria</taxon>
    </lineage>
</organism>
<evidence type="ECO:0000313" key="2">
    <source>
        <dbReference type="Proteomes" id="UP000681967"/>
    </source>
</evidence>
<protein>
    <submittedName>
        <fullName evidence="1">Uncharacterized protein</fullName>
    </submittedName>
</protein>
<proteinExistence type="predicted"/>
<dbReference type="AlphaFoldDB" id="A0A8S3H3B7"/>
<evidence type="ECO:0000313" key="1">
    <source>
        <dbReference type="EMBL" id="CAF5175177.1"/>
    </source>
</evidence>
<comment type="caution">
    <text evidence="1">The sequence shown here is derived from an EMBL/GenBank/DDBJ whole genome shotgun (WGS) entry which is preliminary data.</text>
</comment>
<gene>
    <name evidence="1" type="ORF">BYL167_LOCUS78070</name>
</gene>
<sequence>CLPCGDFVDVPCCIASSLSELQRFPCPKPCNAVLTCKHKCVGTCGKCQNGRLHISCEYKCERPLICSHVSVFY</sequence>
<dbReference type="Proteomes" id="UP000681967">
    <property type="component" value="Unassembled WGS sequence"/>
</dbReference>
<name>A0A8S3H3B7_9BILA</name>
<dbReference type="EMBL" id="CAJOBH010285952">
    <property type="protein sequence ID" value="CAF5175177.1"/>
    <property type="molecule type" value="Genomic_DNA"/>
</dbReference>